<dbReference type="GO" id="GO:0046872">
    <property type="term" value="F:metal ion binding"/>
    <property type="evidence" value="ECO:0007669"/>
    <property type="project" value="UniProtKB-KW"/>
</dbReference>
<dbReference type="Pfam" id="PF00034">
    <property type="entry name" value="Cytochrom_C"/>
    <property type="match status" value="1"/>
</dbReference>
<keyword evidence="6" id="KW-0732">Signal</keyword>
<evidence type="ECO:0000256" key="6">
    <source>
        <dbReference type="SAM" id="SignalP"/>
    </source>
</evidence>
<evidence type="ECO:0000313" key="8">
    <source>
        <dbReference type="EMBL" id="ATA79204.1"/>
    </source>
</evidence>
<evidence type="ECO:0000256" key="5">
    <source>
        <dbReference type="SAM" id="MobiDB-lite"/>
    </source>
</evidence>
<evidence type="ECO:0000313" key="9">
    <source>
        <dbReference type="Proteomes" id="UP000217334"/>
    </source>
</evidence>
<feature type="chain" id="PRO_5012286976" evidence="6">
    <location>
        <begin position="19"/>
        <end position="165"/>
    </location>
</feature>
<dbReference type="GeneID" id="78162062"/>
<keyword evidence="3 4" id="KW-0408">Iron</keyword>
<feature type="region of interest" description="Disordered" evidence="5">
    <location>
        <begin position="19"/>
        <end position="61"/>
    </location>
</feature>
<dbReference type="Gene3D" id="1.10.760.10">
    <property type="entry name" value="Cytochrome c-like domain"/>
    <property type="match status" value="1"/>
</dbReference>
<dbReference type="Proteomes" id="UP000217334">
    <property type="component" value="Chromosome"/>
</dbReference>
<keyword evidence="2 4" id="KW-0479">Metal-binding</keyword>
<feature type="domain" description="Cytochrome c" evidence="7">
    <location>
        <begin position="76"/>
        <end position="165"/>
    </location>
</feature>
<evidence type="ECO:0000256" key="1">
    <source>
        <dbReference type="ARBA" id="ARBA00022617"/>
    </source>
</evidence>
<keyword evidence="1 4" id="KW-0349">Heme</keyword>
<name>A0A250F230_CAPSP</name>
<sequence length="165" mass="18458">MKKHFLTLASMALLTACGGGTNNNNNNSNDTTTPETTTPQATTTATPEPDFPDWQNQKGVKPITLNPPLADTPDAAMAAKGEETFNNLCIACHRPKKRLIGPAMIGIMERRTPEWLMNMILYPDVMEKQDPIAKKLVEEYQSLMLNQNLTQQQAREVLEYLRTIK</sequence>
<gene>
    <name evidence="8" type="ORF">CGC59_05655</name>
</gene>
<dbReference type="GO" id="GO:0009055">
    <property type="term" value="F:electron transfer activity"/>
    <property type="evidence" value="ECO:0007669"/>
    <property type="project" value="InterPro"/>
</dbReference>
<dbReference type="InterPro" id="IPR009056">
    <property type="entry name" value="Cyt_c-like_dom"/>
</dbReference>
<evidence type="ECO:0000256" key="2">
    <source>
        <dbReference type="ARBA" id="ARBA00022723"/>
    </source>
</evidence>
<accession>A0A250F230</accession>
<dbReference type="InterPro" id="IPR036909">
    <property type="entry name" value="Cyt_c-like_dom_sf"/>
</dbReference>
<feature type="compositionally biased region" description="Low complexity" evidence="5">
    <location>
        <begin position="22"/>
        <end position="47"/>
    </location>
</feature>
<dbReference type="PROSITE" id="PS51257">
    <property type="entry name" value="PROKAR_LIPOPROTEIN"/>
    <property type="match status" value="1"/>
</dbReference>
<organism evidence="8 9">
    <name type="scientific">Capnocytophaga sputigena</name>
    <dbReference type="NCBI Taxonomy" id="1019"/>
    <lineage>
        <taxon>Bacteria</taxon>
        <taxon>Pseudomonadati</taxon>
        <taxon>Bacteroidota</taxon>
        <taxon>Flavobacteriia</taxon>
        <taxon>Flavobacteriales</taxon>
        <taxon>Flavobacteriaceae</taxon>
        <taxon>Capnocytophaga</taxon>
    </lineage>
</organism>
<evidence type="ECO:0000256" key="3">
    <source>
        <dbReference type="ARBA" id="ARBA00023004"/>
    </source>
</evidence>
<reference evidence="9" key="1">
    <citation type="submission" date="2017-06" db="EMBL/GenBank/DDBJ databases">
        <title>Capnocytophaga spp. assemblies.</title>
        <authorList>
            <person name="Gulvik C.A."/>
        </authorList>
    </citation>
    <scope>NUCLEOTIDE SEQUENCE [LARGE SCALE GENOMIC DNA]</scope>
    <source>
        <strain evidence="9">H4486</strain>
    </source>
</reference>
<dbReference type="EMBL" id="CP022383">
    <property type="protein sequence ID" value="ATA79204.1"/>
    <property type="molecule type" value="Genomic_DNA"/>
</dbReference>
<dbReference type="GO" id="GO:0020037">
    <property type="term" value="F:heme binding"/>
    <property type="evidence" value="ECO:0007669"/>
    <property type="project" value="InterPro"/>
</dbReference>
<dbReference type="AlphaFoldDB" id="A0A250F230"/>
<evidence type="ECO:0000259" key="7">
    <source>
        <dbReference type="PROSITE" id="PS51007"/>
    </source>
</evidence>
<dbReference type="SUPFAM" id="SSF46626">
    <property type="entry name" value="Cytochrome c"/>
    <property type="match status" value="1"/>
</dbReference>
<dbReference type="RefSeq" id="WP_095898192.1">
    <property type="nucleotide sequence ID" value="NZ_CALGFZ010000049.1"/>
</dbReference>
<feature type="signal peptide" evidence="6">
    <location>
        <begin position="1"/>
        <end position="18"/>
    </location>
</feature>
<protein>
    <submittedName>
        <fullName evidence="8">Heme-binding protein</fullName>
    </submittedName>
</protein>
<evidence type="ECO:0000256" key="4">
    <source>
        <dbReference type="PROSITE-ProRule" id="PRU00433"/>
    </source>
</evidence>
<proteinExistence type="predicted"/>
<dbReference type="PROSITE" id="PS51007">
    <property type="entry name" value="CYTC"/>
    <property type="match status" value="1"/>
</dbReference>